<dbReference type="Proteomes" id="UP000054324">
    <property type="component" value="Unassembled WGS sequence"/>
</dbReference>
<evidence type="ECO:0000313" key="2">
    <source>
        <dbReference type="Proteomes" id="UP000054324"/>
    </source>
</evidence>
<dbReference type="GeneID" id="20319793"/>
<dbReference type="KEGG" id="ovi:T265_05611"/>
<reference evidence="1 2" key="1">
    <citation type="submission" date="2013-11" db="EMBL/GenBank/DDBJ databases">
        <title>Opisthorchis viverrini - life in the bile duct.</title>
        <authorList>
            <person name="Young N.D."/>
            <person name="Nagarajan N."/>
            <person name="Lin S.J."/>
            <person name="Korhonen P.K."/>
            <person name="Jex A.R."/>
            <person name="Hall R.S."/>
            <person name="Safavi-Hemami H."/>
            <person name="Kaewkong W."/>
            <person name="Bertrand D."/>
            <person name="Gao S."/>
            <person name="Seet Q."/>
            <person name="Wongkham S."/>
            <person name="Teh B.T."/>
            <person name="Wongkham C."/>
            <person name="Intapan P.M."/>
            <person name="Maleewong W."/>
            <person name="Yang X."/>
            <person name="Hu M."/>
            <person name="Wang Z."/>
            <person name="Hofmann A."/>
            <person name="Sternberg P.W."/>
            <person name="Tan P."/>
            <person name="Wang J."/>
            <person name="Gasser R.B."/>
        </authorList>
    </citation>
    <scope>NUCLEOTIDE SEQUENCE [LARGE SCALE GENOMIC DNA]</scope>
</reference>
<name>A0A074ZV93_OPIVI</name>
<protein>
    <submittedName>
        <fullName evidence="1">Uncharacterized protein</fullName>
    </submittedName>
</protein>
<organism evidence="1 2">
    <name type="scientific">Opisthorchis viverrini</name>
    <name type="common">Southeast Asian liver fluke</name>
    <dbReference type="NCBI Taxonomy" id="6198"/>
    <lineage>
        <taxon>Eukaryota</taxon>
        <taxon>Metazoa</taxon>
        <taxon>Spiralia</taxon>
        <taxon>Lophotrochozoa</taxon>
        <taxon>Platyhelminthes</taxon>
        <taxon>Trematoda</taxon>
        <taxon>Digenea</taxon>
        <taxon>Opisthorchiida</taxon>
        <taxon>Opisthorchiata</taxon>
        <taxon>Opisthorchiidae</taxon>
        <taxon>Opisthorchis</taxon>
    </lineage>
</organism>
<proteinExistence type="predicted"/>
<dbReference type="AlphaFoldDB" id="A0A074ZV93"/>
<dbReference type="CTD" id="20319793"/>
<dbReference type="EMBL" id="KL596726">
    <property type="protein sequence ID" value="KER27285.1"/>
    <property type="molecule type" value="Genomic_DNA"/>
</dbReference>
<dbReference type="RefSeq" id="XP_009168934.1">
    <property type="nucleotide sequence ID" value="XM_009170670.1"/>
</dbReference>
<sequence length="113" mass="12509">MPSNVTRGNRRIICANRSASIPTDKEIEPVEFLGPIYGVSEATRHTMGKQKLVSSQLVVSTLRSTHSRSSSILGYETSGPGLEMHPPVEIHQRSHEDSLIFQRADQIRAQELG</sequence>
<gene>
    <name evidence="1" type="ORF">T265_05611</name>
</gene>
<keyword evidence="2" id="KW-1185">Reference proteome</keyword>
<accession>A0A074ZV93</accession>
<evidence type="ECO:0000313" key="1">
    <source>
        <dbReference type="EMBL" id="KER27285.1"/>
    </source>
</evidence>